<comment type="catalytic activity">
    <reaction evidence="4">
        <text>holo-[ACP] + malonyl-CoA = malonyl-[ACP] + CoA</text>
        <dbReference type="Rhea" id="RHEA:41792"/>
        <dbReference type="Rhea" id="RHEA-COMP:9623"/>
        <dbReference type="Rhea" id="RHEA-COMP:9685"/>
        <dbReference type="ChEBI" id="CHEBI:57287"/>
        <dbReference type="ChEBI" id="CHEBI:57384"/>
        <dbReference type="ChEBI" id="CHEBI:64479"/>
        <dbReference type="ChEBI" id="CHEBI:78449"/>
        <dbReference type="EC" id="2.3.1.39"/>
    </reaction>
</comment>
<evidence type="ECO:0000256" key="3">
    <source>
        <dbReference type="ARBA" id="ARBA00023315"/>
    </source>
</evidence>
<comment type="caution">
    <text evidence="6">The sequence shown here is derived from an EMBL/GenBank/DDBJ whole genome shotgun (WGS) entry which is preliminary data.</text>
</comment>
<evidence type="ECO:0000256" key="2">
    <source>
        <dbReference type="ARBA" id="ARBA00022679"/>
    </source>
</evidence>
<dbReference type="SUPFAM" id="SSF55048">
    <property type="entry name" value="Probable ACP-binding domain of malonyl-CoA ACP transacylase"/>
    <property type="match status" value="1"/>
</dbReference>
<dbReference type="EC" id="2.3.1.39" evidence="1"/>
<dbReference type="Pfam" id="PF00698">
    <property type="entry name" value="Acyl_transf_1"/>
    <property type="match status" value="1"/>
</dbReference>
<sequence length="336" mass="34329">MSRTHNGGAGIFVTFDPASPMTTGQGGHVLVIVAPGQGAQTPGFLAPWIADPALAAQLARLSEVSGIDLAHYGTQADADTIRDTAIAQPLLVASALLSGRALLGDDVARVGVLAGHSVGELAAMALAGAVSDEDALVLVRERGRAMAEASAVQPTSMTAVIGGDRDEVLAAIEAAGLTPANNNGSGQIVAAGTVAQLEELAANAPKRARLFPLSVAGAFHTVHMEPAVAHLASVAEGVTPGEPVTALLSNRDGAVVDSGADALRRMVNQVANPVRWDLCMEAMAERGVTGLLELTPAGTLTGIAKRNLKGVELFNLNTPDQLDEARAFVQTHTESE</sequence>
<dbReference type="InterPro" id="IPR016036">
    <property type="entry name" value="Malonyl_transacylase_ACP-bd"/>
</dbReference>
<protein>
    <recommendedName>
        <fullName evidence="1">[acyl-carrier-protein] S-malonyltransferase</fullName>
        <ecNumber evidence="1">2.3.1.39</ecNumber>
    </recommendedName>
</protein>
<feature type="domain" description="Malonyl-CoA:ACP transacylase (MAT)" evidence="5">
    <location>
        <begin position="33"/>
        <end position="321"/>
    </location>
</feature>
<organism evidence="6 7">
    <name type="scientific">Tessaracoccus lubricantis</name>
    <dbReference type="NCBI Taxonomy" id="545543"/>
    <lineage>
        <taxon>Bacteria</taxon>
        <taxon>Bacillati</taxon>
        <taxon>Actinomycetota</taxon>
        <taxon>Actinomycetes</taxon>
        <taxon>Propionibacteriales</taxon>
        <taxon>Propionibacteriaceae</taxon>
        <taxon>Tessaracoccus</taxon>
    </lineage>
</organism>
<keyword evidence="3" id="KW-0012">Acyltransferase</keyword>
<dbReference type="InterPro" id="IPR050858">
    <property type="entry name" value="Mal-CoA-ACP_Trans/PKS_FabD"/>
</dbReference>
<evidence type="ECO:0000313" key="7">
    <source>
        <dbReference type="Proteomes" id="UP001501521"/>
    </source>
</evidence>
<name>A0ABP9FL74_9ACTN</name>
<reference evidence="7" key="1">
    <citation type="journal article" date="2019" name="Int. J. Syst. Evol. Microbiol.">
        <title>The Global Catalogue of Microorganisms (GCM) 10K type strain sequencing project: providing services to taxonomists for standard genome sequencing and annotation.</title>
        <authorList>
            <consortium name="The Broad Institute Genomics Platform"/>
            <consortium name="The Broad Institute Genome Sequencing Center for Infectious Disease"/>
            <person name="Wu L."/>
            <person name="Ma J."/>
        </authorList>
    </citation>
    <scope>NUCLEOTIDE SEQUENCE [LARGE SCALE GENOMIC DNA]</scope>
    <source>
        <strain evidence="7">JCM 19125</strain>
    </source>
</reference>
<keyword evidence="2" id="KW-0808">Transferase</keyword>
<dbReference type="InterPro" id="IPR001227">
    <property type="entry name" value="Ac_transferase_dom_sf"/>
</dbReference>
<dbReference type="InterPro" id="IPR014043">
    <property type="entry name" value="Acyl_transferase_dom"/>
</dbReference>
<evidence type="ECO:0000256" key="4">
    <source>
        <dbReference type="ARBA" id="ARBA00048462"/>
    </source>
</evidence>
<accession>A0ABP9FL74</accession>
<dbReference type="EMBL" id="BAABLV010000038">
    <property type="protein sequence ID" value="GAA4905462.1"/>
    <property type="molecule type" value="Genomic_DNA"/>
</dbReference>
<dbReference type="InterPro" id="IPR016035">
    <property type="entry name" value="Acyl_Trfase/lysoPLipase"/>
</dbReference>
<dbReference type="PANTHER" id="PTHR42681">
    <property type="entry name" value="MALONYL-COA-ACYL CARRIER PROTEIN TRANSACYLASE, MITOCHONDRIAL"/>
    <property type="match status" value="1"/>
</dbReference>
<dbReference type="Proteomes" id="UP001501521">
    <property type="component" value="Unassembled WGS sequence"/>
</dbReference>
<dbReference type="SUPFAM" id="SSF52151">
    <property type="entry name" value="FabD/lysophospholipase-like"/>
    <property type="match status" value="1"/>
</dbReference>
<evidence type="ECO:0000256" key="1">
    <source>
        <dbReference type="ARBA" id="ARBA00013258"/>
    </source>
</evidence>
<keyword evidence="7" id="KW-1185">Reference proteome</keyword>
<dbReference type="PANTHER" id="PTHR42681:SF1">
    <property type="entry name" value="MALONYL-COA-ACYL CARRIER PROTEIN TRANSACYLASE, MITOCHONDRIAL"/>
    <property type="match status" value="1"/>
</dbReference>
<gene>
    <name evidence="6" type="ORF">GCM10025789_25980</name>
</gene>
<proteinExistence type="predicted"/>
<evidence type="ECO:0000313" key="6">
    <source>
        <dbReference type="EMBL" id="GAA4905462.1"/>
    </source>
</evidence>
<dbReference type="Gene3D" id="3.40.366.10">
    <property type="entry name" value="Malonyl-Coenzyme A Acyl Carrier Protein, domain 2"/>
    <property type="match status" value="1"/>
</dbReference>
<evidence type="ECO:0000259" key="5">
    <source>
        <dbReference type="SMART" id="SM00827"/>
    </source>
</evidence>
<dbReference type="Gene3D" id="3.30.70.250">
    <property type="entry name" value="Malonyl-CoA ACP transacylase, ACP-binding"/>
    <property type="match status" value="1"/>
</dbReference>
<dbReference type="SMART" id="SM00827">
    <property type="entry name" value="PKS_AT"/>
    <property type="match status" value="1"/>
</dbReference>